<dbReference type="AlphaFoldDB" id="A0A8A1L6F9"/>
<evidence type="ECO:0000313" key="1">
    <source>
        <dbReference type="EMBL" id="QSS49679.1"/>
    </source>
</evidence>
<gene>
    <name evidence="1" type="ORF">I7I53_10098</name>
</gene>
<dbReference type="VEuPathDB" id="FungiDB:I7I53_10098"/>
<dbReference type="Proteomes" id="UP000663419">
    <property type="component" value="Chromosome 1"/>
</dbReference>
<sequence>MRPCINICSIQLGWNLKVRVLVFFSFSQPLRLPRSLIPTKSISQAYSSIITKILLKKRKIFSGIICV</sequence>
<protein>
    <submittedName>
        <fullName evidence="1">Uncharacterized protein</fullName>
    </submittedName>
</protein>
<reference evidence="1" key="1">
    <citation type="submission" date="2021-01" db="EMBL/GenBank/DDBJ databases">
        <title>Chromosome-level genome assembly of a human fungal pathogen reveals clustering of transcriptionally co-regulated genes.</title>
        <authorList>
            <person name="Voorhies M."/>
            <person name="Cohen S."/>
            <person name="Shea T.P."/>
            <person name="Petrus S."/>
            <person name="Munoz J.F."/>
            <person name="Poplawski S."/>
            <person name="Goldman W.E."/>
            <person name="Michael T."/>
            <person name="Cuomo C.A."/>
            <person name="Sil A."/>
            <person name="Beyhan S."/>
        </authorList>
    </citation>
    <scope>NUCLEOTIDE SEQUENCE</scope>
    <source>
        <strain evidence="1">H88</strain>
    </source>
</reference>
<accession>A0A8A1L6F9</accession>
<proteinExistence type="predicted"/>
<dbReference type="EMBL" id="CP069102">
    <property type="protein sequence ID" value="QSS49679.1"/>
    <property type="molecule type" value="Genomic_DNA"/>
</dbReference>
<name>A0A8A1L6F9_AJEC8</name>
<evidence type="ECO:0000313" key="2">
    <source>
        <dbReference type="Proteomes" id="UP000663419"/>
    </source>
</evidence>
<organism evidence="1 2">
    <name type="scientific">Ajellomyces capsulatus (strain H88)</name>
    <name type="common">Darling's disease fungus</name>
    <name type="synonym">Histoplasma capsulatum</name>
    <dbReference type="NCBI Taxonomy" id="544711"/>
    <lineage>
        <taxon>Eukaryota</taxon>
        <taxon>Fungi</taxon>
        <taxon>Dikarya</taxon>
        <taxon>Ascomycota</taxon>
        <taxon>Pezizomycotina</taxon>
        <taxon>Eurotiomycetes</taxon>
        <taxon>Eurotiomycetidae</taxon>
        <taxon>Onygenales</taxon>
        <taxon>Ajellomycetaceae</taxon>
        <taxon>Histoplasma</taxon>
    </lineage>
</organism>